<proteinExistence type="predicted"/>
<organism evidence="2 3">
    <name type="scientific">Crassostrea virginica</name>
    <name type="common">Eastern oyster</name>
    <dbReference type="NCBI Taxonomy" id="6565"/>
    <lineage>
        <taxon>Eukaryota</taxon>
        <taxon>Metazoa</taxon>
        <taxon>Spiralia</taxon>
        <taxon>Lophotrochozoa</taxon>
        <taxon>Mollusca</taxon>
        <taxon>Bivalvia</taxon>
        <taxon>Autobranchia</taxon>
        <taxon>Pteriomorphia</taxon>
        <taxon>Ostreida</taxon>
        <taxon>Ostreoidea</taxon>
        <taxon>Ostreidae</taxon>
        <taxon>Crassostrea</taxon>
    </lineage>
</organism>
<keyword evidence="2" id="KW-1185">Reference proteome</keyword>
<accession>A0A8B8E1N9</accession>
<gene>
    <name evidence="3" type="primary">LOC111131098</name>
</gene>
<evidence type="ECO:0000256" key="1">
    <source>
        <dbReference type="SAM" id="MobiDB-lite"/>
    </source>
</evidence>
<feature type="compositionally biased region" description="Basic and acidic residues" evidence="1">
    <location>
        <begin position="1"/>
        <end position="19"/>
    </location>
</feature>
<reference evidence="3" key="1">
    <citation type="submission" date="2025-08" db="UniProtKB">
        <authorList>
            <consortium name="RefSeq"/>
        </authorList>
    </citation>
    <scope>IDENTIFICATION</scope>
    <source>
        <tissue evidence="3">Whole sample</tissue>
    </source>
</reference>
<sequence length="181" mass="20361">MRRSFFIDESARTKHRVDSDESGGPTKCPQAGRSACMYPQTQPVGVATQQQMEFEPKPQHLSDFATGEAYVTAHQYTQTPMKREFLDPSYGNPSQYQVSEGHPKLSFVGRHHGSADLGGQGDTYDALYKQASRAETGPLYGIEKRRKTRTYLHRLPSSSSREETEDQTITLGNIRQILPHL</sequence>
<evidence type="ECO:0000313" key="2">
    <source>
        <dbReference type="Proteomes" id="UP000694844"/>
    </source>
</evidence>
<dbReference type="Proteomes" id="UP000694844">
    <property type="component" value="Chromosome 4"/>
</dbReference>
<feature type="region of interest" description="Disordered" evidence="1">
    <location>
        <begin position="1"/>
        <end position="33"/>
    </location>
</feature>
<evidence type="ECO:0000313" key="3">
    <source>
        <dbReference type="RefSeq" id="XP_022334155.1"/>
    </source>
</evidence>
<dbReference type="RefSeq" id="XP_022334155.1">
    <property type="nucleotide sequence ID" value="XM_022478447.1"/>
</dbReference>
<dbReference type="GeneID" id="111131098"/>
<protein>
    <submittedName>
        <fullName evidence="3">Uncharacterized protein LOC111131098</fullName>
    </submittedName>
</protein>
<dbReference type="AlphaFoldDB" id="A0A8B8E1N9"/>
<name>A0A8B8E1N9_CRAVI</name>
<dbReference type="KEGG" id="cvn:111131098"/>